<sequence length="322" mass="35881">MKISDLNILVLGGNGFIGSHLVDALVEQGCSVRVLARSSTPAYSININAKNFQYIRGDFANELDIAKAMQGCDICFHLISTVLPKTSNLDPIFDLETNLIGSVRLLNHAVKAGIKKIIFLSSGGTIYGAPLYLPIDENHPTNPICSYGIAKLAIEKYLALYNQLYGLDYTILRLSNPFGERQRIYSAQGAIAVFLRKALYQEPIEIWGNGSIIRDYIHISDVIKAMLKSMTYKGSEHIFNIGSGKGISLNEVLNEIEITTGNKVERTYTPGRRFDVSTSILGIGLAVRELEWSPSVTFKDGLRHMVDWIHENQYKEMDFSVR</sequence>
<comment type="caution">
    <text evidence="2">The sequence shown here is derived from an EMBL/GenBank/DDBJ whole genome shotgun (WGS) entry which is preliminary data.</text>
</comment>
<dbReference type="Gene3D" id="3.40.50.720">
    <property type="entry name" value="NAD(P)-binding Rossmann-like Domain"/>
    <property type="match status" value="1"/>
</dbReference>
<dbReference type="Proteomes" id="UP000054703">
    <property type="component" value="Unassembled WGS sequence"/>
</dbReference>
<name>A0A0W0Z3K7_9GAMM</name>
<dbReference type="PANTHER" id="PTHR43245:SF13">
    <property type="entry name" value="UDP-D-APIOSE_UDP-D-XYLOSE SYNTHASE 2"/>
    <property type="match status" value="1"/>
</dbReference>
<keyword evidence="2" id="KW-0413">Isomerase</keyword>
<protein>
    <submittedName>
        <fullName evidence="2">UDP-galactose-4-epimerase</fullName>
        <ecNumber evidence="2">5.1.3.2</ecNumber>
    </submittedName>
</protein>
<dbReference type="PANTHER" id="PTHR43245">
    <property type="entry name" value="BIFUNCTIONAL POLYMYXIN RESISTANCE PROTEIN ARNA"/>
    <property type="match status" value="1"/>
</dbReference>
<feature type="domain" description="NAD-dependent epimerase/dehydratase" evidence="1">
    <location>
        <begin position="8"/>
        <end position="242"/>
    </location>
</feature>
<dbReference type="PATRIC" id="fig|45074.5.peg.1204"/>
<accession>A0A0W0Z3K7</accession>
<reference evidence="2 3" key="1">
    <citation type="submission" date="2015-11" db="EMBL/GenBank/DDBJ databases">
        <title>Genomic analysis of 38 Legionella species identifies large and diverse effector repertoires.</title>
        <authorList>
            <person name="Burstein D."/>
            <person name="Amaro F."/>
            <person name="Zusman T."/>
            <person name="Lifshitz Z."/>
            <person name="Cohen O."/>
            <person name="Gilbert J.A."/>
            <person name="Pupko T."/>
            <person name="Shuman H.A."/>
            <person name="Segal G."/>
        </authorList>
    </citation>
    <scope>NUCLEOTIDE SEQUENCE [LARGE SCALE GENOMIC DNA]</scope>
    <source>
        <strain evidence="2 3">SC-63-C7</strain>
    </source>
</reference>
<evidence type="ECO:0000313" key="2">
    <source>
        <dbReference type="EMBL" id="KTD63698.1"/>
    </source>
</evidence>
<dbReference type="EC" id="5.1.3.2" evidence="2"/>
<dbReference type="OrthoDB" id="9803010at2"/>
<dbReference type="InterPro" id="IPR036291">
    <property type="entry name" value="NAD(P)-bd_dom_sf"/>
</dbReference>
<dbReference type="Pfam" id="PF01370">
    <property type="entry name" value="Epimerase"/>
    <property type="match status" value="1"/>
</dbReference>
<dbReference type="SUPFAM" id="SSF51735">
    <property type="entry name" value="NAD(P)-binding Rossmann-fold domains"/>
    <property type="match status" value="1"/>
</dbReference>
<proteinExistence type="predicted"/>
<dbReference type="STRING" id="45074.Lsan_1131"/>
<dbReference type="RefSeq" id="WP_058513539.1">
    <property type="nucleotide sequence ID" value="NZ_CAAAIH010000003.1"/>
</dbReference>
<keyword evidence="3" id="KW-1185">Reference proteome</keyword>
<dbReference type="InterPro" id="IPR050177">
    <property type="entry name" value="Lipid_A_modif_metabolic_enz"/>
</dbReference>
<evidence type="ECO:0000313" key="3">
    <source>
        <dbReference type="Proteomes" id="UP000054703"/>
    </source>
</evidence>
<dbReference type="InterPro" id="IPR001509">
    <property type="entry name" value="Epimerase_deHydtase"/>
</dbReference>
<organism evidence="2 3">
    <name type="scientific">Legionella santicrucis</name>
    <dbReference type="NCBI Taxonomy" id="45074"/>
    <lineage>
        <taxon>Bacteria</taxon>
        <taxon>Pseudomonadati</taxon>
        <taxon>Pseudomonadota</taxon>
        <taxon>Gammaproteobacteria</taxon>
        <taxon>Legionellales</taxon>
        <taxon>Legionellaceae</taxon>
        <taxon>Legionella</taxon>
    </lineage>
</organism>
<evidence type="ECO:0000259" key="1">
    <source>
        <dbReference type="Pfam" id="PF01370"/>
    </source>
</evidence>
<gene>
    <name evidence="2" type="primary">galE_1</name>
    <name evidence="2" type="ORF">Lsan_1131</name>
</gene>
<dbReference type="EMBL" id="LNYU01000024">
    <property type="protein sequence ID" value="KTD63698.1"/>
    <property type="molecule type" value="Genomic_DNA"/>
</dbReference>
<dbReference type="AlphaFoldDB" id="A0A0W0Z3K7"/>
<dbReference type="GO" id="GO:0003978">
    <property type="term" value="F:UDP-glucose 4-epimerase activity"/>
    <property type="evidence" value="ECO:0007669"/>
    <property type="project" value="UniProtKB-EC"/>
</dbReference>